<dbReference type="InterPro" id="IPR000524">
    <property type="entry name" value="Tscrpt_reg_HTH_GntR"/>
</dbReference>
<evidence type="ECO:0000256" key="2">
    <source>
        <dbReference type="ARBA" id="ARBA00023125"/>
    </source>
</evidence>
<dbReference type="InterPro" id="IPR011711">
    <property type="entry name" value="GntR_C"/>
</dbReference>
<dbReference type="CDD" id="cd07377">
    <property type="entry name" value="WHTH_GntR"/>
    <property type="match status" value="1"/>
</dbReference>
<comment type="caution">
    <text evidence="5">The sequence shown here is derived from an EMBL/GenBank/DDBJ whole genome shotgun (WGS) entry which is preliminary data.</text>
</comment>
<evidence type="ECO:0000256" key="3">
    <source>
        <dbReference type="ARBA" id="ARBA00023163"/>
    </source>
</evidence>
<dbReference type="SUPFAM" id="SSF48008">
    <property type="entry name" value="GntR ligand-binding domain-like"/>
    <property type="match status" value="1"/>
</dbReference>
<keyword evidence="2" id="KW-0238">DNA-binding</keyword>
<keyword evidence="6" id="KW-1185">Reference proteome</keyword>
<dbReference type="PROSITE" id="PS50949">
    <property type="entry name" value="HTH_GNTR"/>
    <property type="match status" value="1"/>
</dbReference>
<dbReference type="PANTHER" id="PTHR43537">
    <property type="entry name" value="TRANSCRIPTIONAL REGULATOR, GNTR FAMILY"/>
    <property type="match status" value="1"/>
</dbReference>
<dbReference type="InterPro" id="IPR008920">
    <property type="entry name" value="TF_FadR/GntR_C"/>
</dbReference>
<sequence length="231" mass="26665">MAKKIIRRDTLLDQVYPYLRDQIITGGIEPGRRLVEERLAEELGVSRSPVREAIRLLGKDGLVVEQQNGGVTVYNPTLNDYQSLFECRIVLEPLAAIYAAKRRTEKQLEEMKNIFESTPEEISDNDMKRVYQINERFHQMIVESSANPFLKKMITELRGVISFYRRSILEIEPARKTTVIKEHYAIFQAIKDQDAEAAKVNMKKHLEVDYQLYLAAKGINPEISVDLSLKH</sequence>
<dbReference type="SMART" id="SM00345">
    <property type="entry name" value="HTH_GNTR"/>
    <property type="match status" value="1"/>
</dbReference>
<evidence type="ECO:0000259" key="4">
    <source>
        <dbReference type="PROSITE" id="PS50949"/>
    </source>
</evidence>
<dbReference type="Gene3D" id="1.20.120.530">
    <property type="entry name" value="GntR ligand-binding domain-like"/>
    <property type="match status" value="1"/>
</dbReference>
<dbReference type="Proteomes" id="UP001623041">
    <property type="component" value="Unassembled WGS sequence"/>
</dbReference>
<dbReference type="RefSeq" id="WP_406579434.1">
    <property type="nucleotide sequence ID" value="NZ_JBJHQH010000003.1"/>
</dbReference>
<dbReference type="PANTHER" id="PTHR43537:SF24">
    <property type="entry name" value="GLUCONATE OPERON TRANSCRIPTIONAL REPRESSOR"/>
    <property type="match status" value="1"/>
</dbReference>
<dbReference type="InterPro" id="IPR036388">
    <property type="entry name" value="WH-like_DNA-bd_sf"/>
</dbReference>
<evidence type="ECO:0000313" key="5">
    <source>
        <dbReference type="EMBL" id="MFK9090738.1"/>
    </source>
</evidence>
<dbReference type="Pfam" id="PF07729">
    <property type="entry name" value="FCD"/>
    <property type="match status" value="1"/>
</dbReference>
<dbReference type="SMART" id="SM00895">
    <property type="entry name" value="FCD"/>
    <property type="match status" value="1"/>
</dbReference>
<keyword evidence="1" id="KW-0805">Transcription regulation</keyword>
<dbReference type="Gene3D" id="1.10.10.10">
    <property type="entry name" value="Winged helix-like DNA-binding domain superfamily/Winged helix DNA-binding domain"/>
    <property type="match status" value="1"/>
</dbReference>
<name>A0ABW8RBA8_9BACI</name>
<accession>A0ABW8RBA8</accession>
<dbReference type="PRINTS" id="PR00035">
    <property type="entry name" value="HTHGNTR"/>
</dbReference>
<organism evidence="5 6">
    <name type="scientific">Bacillus salipaludis</name>
    <dbReference type="NCBI Taxonomy" id="2547811"/>
    <lineage>
        <taxon>Bacteria</taxon>
        <taxon>Bacillati</taxon>
        <taxon>Bacillota</taxon>
        <taxon>Bacilli</taxon>
        <taxon>Bacillales</taxon>
        <taxon>Bacillaceae</taxon>
        <taxon>Bacillus</taxon>
    </lineage>
</organism>
<protein>
    <submittedName>
        <fullName evidence="5">GntR family transcriptional regulator</fullName>
    </submittedName>
</protein>
<dbReference type="EMBL" id="JBJHQH010000003">
    <property type="protein sequence ID" value="MFK9090738.1"/>
    <property type="molecule type" value="Genomic_DNA"/>
</dbReference>
<evidence type="ECO:0000256" key="1">
    <source>
        <dbReference type="ARBA" id="ARBA00023015"/>
    </source>
</evidence>
<proteinExistence type="predicted"/>
<gene>
    <name evidence="5" type="ORF">ACJEBI_04490</name>
</gene>
<dbReference type="Pfam" id="PF00392">
    <property type="entry name" value="GntR"/>
    <property type="match status" value="1"/>
</dbReference>
<evidence type="ECO:0000313" key="6">
    <source>
        <dbReference type="Proteomes" id="UP001623041"/>
    </source>
</evidence>
<feature type="domain" description="HTH gntR-type" evidence="4">
    <location>
        <begin position="9"/>
        <end position="76"/>
    </location>
</feature>
<keyword evidence="3" id="KW-0804">Transcription</keyword>
<dbReference type="InterPro" id="IPR036390">
    <property type="entry name" value="WH_DNA-bd_sf"/>
</dbReference>
<reference evidence="5 6" key="1">
    <citation type="submission" date="2024-11" db="EMBL/GenBank/DDBJ databases">
        <authorList>
            <person name="Lucas J.A."/>
        </authorList>
    </citation>
    <scope>NUCLEOTIDE SEQUENCE [LARGE SCALE GENOMIC DNA]</scope>
    <source>
        <strain evidence="5 6">Z 5.4</strain>
    </source>
</reference>
<dbReference type="SUPFAM" id="SSF46785">
    <property type="entry name" value="Winged helix' DNA-binding domain"/>
    <property type="match status" value="1"/>
</dbReference>